<keyword evidence="4" id="KW-1185">Reference proteome</keyword>
<evidence type="ECO:0000256" key="1">
    <source>
        <dbReference type="PROSITE-ProRule" id="PRU00339"/>
    </source>
</evidence>
<dbReference type="InterPro" id="IPR011990">
    <property type="entry name" value="TPR-like_helical_dom_sf"/>
</dbReference>
<organism evidence="3 4">
    <name type="scientific">Winogradskyella marincola</name>
    <dbReference type="NCBI Taxonomy" id="3037795"/>
    <lineage>
        <taxon>Bacteria</taxon>
        <taxon>Pseudomonadati</taxon>
        <taxon>Bacteroidota</taxon>
        <taxon>Flavobacteriia</taxon>
        <taxon>Flavobacteriales</taxon>
        <taxon>Flavobacteriaceae</taxon>
        <taxon>Winogradskyella</taxon>
    </lineage>
</organism>
<dbReference type="InterPro" id="IPR000801">
    <property type="entry name" value="Esterase-like"/>
</dbReference>
<dbReference type="SUPFAM" id="SSF53474">
    <property type="entry name" value="alpha/beta-Hydrolases"/>
    <property type="match status" value="1"/>
</dbReference>
<feature type="chain" id="PRO_5047058329" evidence="2">
    <location>
        <begin position="19"/>
        <end position="405"/>
    </location>
</feature>
<dbReference type="SMART" id="SM00028">
    <property type="entry name" value="TPR"/>
    <property type="match status" value="2"/>
</dbReference>
<dbReference type="InterPro" id="IPR029058">
    <property type="entry name" value="AB_hydrolase_fold"/>
</dbReference>
<sequence>MKRTFTIISILFSLILSAQQYSGISKSHKITSTVFDTEREIRVFMPFSYTESDTQKYPTIYLFDAQFDAFFDMTAGLMDYMAQIGELNEFIIVGIKTEHRPKEFTPKYVNEKTKTDWKDIEIGKSQLLENHLRDEVFPFVEQNYRVEPFKMAIGHSLGGTFVLNTVFSQPDFFQAIIAISPNLSYDYEQLVKAFDDYFKSNESLNKLIYMSAGTVGNMENKFRKSAQKLDHIIKYHNPKNLNYTFRIFEGENHSTTPIYTISNAFKEVAKIWTISEENKQKFLEDESKLFVENLKNFYAELSVWANYEVRPGVDEVNGYGYFCLNAEKTEEALKVFDWALELYPNDANLYDSKAEALEKSNQLKEAKRYYKKALDVLEKTKNQYDPENYDYYKSMFSEHLENLKK</sequence>
<dbReference type="GO" id="GO:0016787">
    <property type="term" value="F:hydrolase activity"/>
    <property type="evidence" value="ECO:0007669"/>
    <property type="project" value="UniProtKB-KW"/>
</dbReference>
<keyword evidence="3" id="KW-0378">Hydrolase</keyword>
<evidence type="ECO:0000256" key="2">
    <source>
        <dbReference type="SAM" id="SignalP"/>
    </source>
</evidence>
<proteinExistence type="predicted"/>
<feature type="signal peptide" evidence="2">
    <location>
        <begin position="1"/>
        <end position="18"/>
    </location>
</feature>
<gene>
    <name evidence="3" type="ORF">P7122_09710</name>
</gene>
<dbReference type="Proteomes" id="UP001529085">
    <property type="component" value="Unassembled WGS sequence"/>
</dbReference>
<dbReference type="PANTHER" id="PTHR48098">
    <property type="entry name" value="ENTEROCHELIN ESTERASE-RELATED"/>
    <property type="match status" value="1"/>
</dbReference>
<dbReference type="RefSeq" id="WP_278005589.1">
    <property type="nucleotide sequence ID" value="NZ_JARSBN010000004.1"/>
</dbReference>
<dbReference type="InterPro" id="IPR019734">
    <property type="entry name" value="TPR_rpt"/>
</dbReference>
<keyword evidence="2" id="KW-0732">Signal</keyword>
<feature type="repeat" description="TPR" evidence="1">
    <location>
        <begin position="313"/>
        <end position="346"/>
    </location>
</feature>
<keyword evidence="1" id="KW-0802">TPR repeat</keyword>
<dbReference type="EMBL" id="JARSBN010000004">
    <property type="protein sequence ID" value="MDG4716148.1"/>
    <property type="molecule type" value="Genomic_DNA"/>
</dbReference>
<dbReference type="InterPro" id="IPR050583">
    <property type="entry name" value="Mycobacterial_A85_antigen"/>
</dbReference>
<dbReference type="SUPFAM" id="SSF48452">
    <property type="entry name" value="TPR-like"/>
    <property type="match status" value="1"/>
</dbReference>
<protein>
    <submittedName>
        <fullName evidence="3">Alpha/beta hydrolase-fold protein</fullName>
    </submittedName>
</protein>
<dbReference type="PROSITE" id="PS50005">
    <property type="entry name" value="TPR"/>
    <property type="match status" value="1"/>
</dbReference>
<dbReference type="PANTHER" id="PTHR48098:SF6">
    <property type="entry name" value="FERRI-BACILLIBACTIN ESTERASE BESA"/>
    <property type="match status" value="1"/>
</dbReference>
<name>A0ABT6G2C2_9FLAO</name>
<dbReference type="Pfam" id="PF00756">
    <property type="entry name" value="Esterase"/>
    <property type="match status" value="1"/>
</dbReference>
<comment type="caution">
    <text evidence="3">The sequence shown here is derived from an EMBL/GenBank/DDBJ whole genome shotgun (WGS) entry which is preliminary data.</text>
</comment>
<accession>A0ABT6G2C2</accession>
<evidence type="ECO:0000313" key="3">
    <source>
        <dbReference type="EMBL" id="MDG4716148.1"/>
    </source>
</evidence>
<dbReference type="Gene3D" id="3.40.50.1820">
    <property type="entry name" value="alpha/beta hydrolase"/>
    <property type="match status" value="1"/>
</dbReference>
<evidence type="ECO:0000313" key="4">
    <source>
        <dbReference type="Proteomes" id="UP001529085"/>
    </source>
</evidence>
<reference evidence="3 4" key="1">
    <citation type="submission" date="2023-03" db="EMBL/GenBank/DDBJ databases">
        <title>Strain YYF002 represents a novel species in the genus Winogradskyella isolated from seawater.</title>
        <authorList>
            <person name="Fu Z.-Y."/>
        </authorList>
    </citation>
    <scope>NUCLEOTIDE SEQUENCE [LARGE SCALE GENOMIC DNA]</scope>
    <source>
        <strain evidence="3 4">YYF002</strain>
    </source>
</reference>